<gene>
    <name evidence="1" type="ORF">E5336_08125</name>
</gene>
<dbReference type="EMBL" id="SRYG01000016">
    <property type="protein sequence ID" value="TGY65519.1"/>
    <property type="molecule type" value="Genomic_DNA"/>
</dbReference>
<name>A0AC61R688_9FIRM</name>
<evidence type="ECO:0000313" key="1">
    <source>
        <dbReference type="EMBL" id="TGY65519.1"/>
    </source>
</evidence>
<sequence>MNKRLWITMAGTMLGMGTVTAGMPITAQETLTTVVVQDPTVITTADQFIDTYCSIQIQQLDPVTKAVIMDPATAKPKTTPQLITGVDETNYTIVLEGAGKLPAFSAAFQQDVKTKFGERIAQAKANPGLGVITLTTYDDLVAAANQVKAKIDEENAKKEQEAAATVNPQPTPEPTPIPEQPAENPTPEQPVDPTPVQPAPQAPAEQPQTPAEEQPGPLEQPAPAPTPEQPAENPDLPSVEKTEPDEETLETPEDPVEQPTAFQPMTLAFVSENAEPAFGAEPKTSLLAQAAFEPEVQPQQELVLPTAAAPVLPVEAAPQVAQPAETTVAKNEAVSKTEEPTPKSSSAADEFIATYASESGMMYRSATGANYTKIISGLSSWNKLSRSDKEAVNTKLQNAGGKSYQKLLQEAQSIQFATPAVTPGRLVPRINTATTTHAGLYGLLCGLASAVLGYLFTKRKEF</sequence>
<proteinExistence type="predicted"/>
<organism evidence="1 2">
    <name type="scientific">Dubosiella muris</name>
    <dbReference type="NCBI Taxonomy" id="3038133"/>
    <lineage>
        <taxon>Bacteria</taxon>
        <taxon>Bacillati</taxon>
        <taxon>Bacillota</taxon>
        <taxon>Erysipelotrichia</taxon>
        <taxon>Erysipelotrichales</taxon>
        <taxon>Erysipelotrichaceae</taxon>
        <taxon>Dubosiella</taxon>
    </lineage>
</organism>
<evidence type="ECO:0000313" key="2">
    <source>
        <dbReference type="Proteomes" id="UP000308836"/>
    </source>
</evidence>
<reference evidence="1" key="1">
    <citation type="submission" date="2019-04" db="EMBL/GenBank/DDBJ databases">
        <title>Microbes associate with the intestines of laboratory mice.</title>
        <authorList>
            <person name="Navarre W."/>
            <person name="Wong E."/>
            <person name="Huang K."/>
            <person name="Tropini C."/>
            <person name="Ng K."/>
            <person name="Yu B."/>
        </authorList>
    </citation>
    <scope>NUCLEOTIDE SEQUENCE</scope>
    <source>
        <strain evidence="1">NM09_H32</strain>
    </source>
</reference>
<comment type="caution">
    <text evidence="1">The sequence shown here is derived from an EMBL/GenBank/DDBJ whole genome shotgun (WGS) entry which is preliminary data.</text>
</comment>
<dbReference type="Proteomes" id="UP000308836">
    <property type="component" value="Unassembled WGS sequence"/>
</dbReference>
<accession>A0AC61R688</accession>
<keyword evidence="2" id="KW-1185">Reference proteome</keyword>
<protein>
    <submittedName>
        <fullName evidence="1">Uncharacterized protein</fullName>
    </submittedName>
</protein>